<protein>
    <submittedName>
        <fullName evidence="1">Uncharacterized protein</fullName>
    </submittedName>
</protein>
<keyword evidence="2" id="KW-1185">Reference proteome</keyword>
<evidence type="ECO:0000313" key="2">
    <source>
        <dbReference type="Proteomes" id="UP000214688"/>
    </source>
</evidence>
<sequence>MIKAKQLTPEEVAKIAENRDDYASRNTIGDLLGHIAWLEQQNAKQAERIARHEKIEKEQGDALKEVARLSDQSNIDCETCDGCGDPLGGPCDDCWPEDGEHE</sequence>
<dbReference type="EMBL" id="CP022657">
    <property type="protein sequence ID" value="ASS76849.1"/>
    <property type="molecule type" value="Genomic_DNA"/>
</dbReference>
<dbReference type="RefSeq" id="WP_094238076.1">
    <property type="nucleotide sequence ID" value="NZ_CP022657.1"/>
</dbReference>
<organism evidence="1 2">
    <name type="scientific">Tumebacillus algifaecis</name>
    <dbReference type="NCBI Taxonomy" id="1214604"/>
    <lineage>
        <taxon>Bacteria</taxon>
        <taxon>Bacillati</taxon>
        <taxon>Bacillota</taxon>
        <taxon>Bacilli</taxon>
        <taxon>Bacillales</taxon>
        <taxon>Alicyclobacillaceae</taxon>
        <taxon>Tumebacillus</taxon>
    </lineage>
</organism>
<evidence type="ECO:0000313" key="1">
    <source>
        <dbReference type="EMBL" id="ASS76849.1"/>
    </source>
</evidence>
<gene>
    <name evidence="1" type="ORF">CIG75_19140</name>
</gene>
<name>A0A223D5G9_9BACL</name>
<reference evidence="1 2" key="1">
    <citation type="journal article" date="2015" name="Int. J. Syst. Evol. Microbiol.">
        <title>Tumebacillus algifaecis sp. nov., isolated from decomposing algal scum.</title>
        <authorList>
            <person name="Wu Y.F."/>
            <person name="Zhang B."/>
            <person name="Xing P."/>
            <person name="Wu Q.L."/>
            <person name="Liu S.J."/>
        </authorList>
    </citation>
    <scope>NUCLEOTIDE SEQUENCE [LARGE SCALE GENOMIC DNA]</scope>
    <source>
        <strain evidence="1 2">THMBR28</strain>
    </source>
</reference>
<proteinExistence type="predicted"/>
<accession>A0A223D5G9</accession>
<dbReference type="Proteomes" id="UP000214688">
    <property type="component" value="Chromosome"/>
</dbReference>
<dbReference type="AlphaFoldDB" id="A0A223D5G9"/>
<dbReference type="KEGG" id="tab:CIG75_19140"/>